<dbReference type="GO" id="GO:0003700">
    <property type="term" value="F:DNA-binding transcription factor activity"/>
    <property type="evidence" value="ECO:0007669"/>
    <property type="project" value="InterPro"/>
</dbReference>
<dbReference type="InterPro" id="IPR018060">
    <property type="entry name" value="HTH_AraC"/>
</dbReference>
<feature type="domain" description="HTH araC/xylS-type" evidence="4">
    <location>
        <begin position="237"/>
        <end position="335"/>
    </location>
</feature>
<dbReference type="EMBL" id="BANC01000034">
    <property type="protein sequence ID" value="GAN79890.1"/>
    <property type="molecule type" value="Genomic_DNA"/>
</dbReference>
<dbReference type="PANTHER" id="PTHR47894:SF4">
    <property type="entry name" value="HTH-TYPE TRANSCRIPTIONAL REGULATOR GADX"/>
    <property type="match status" value="1"/>
</dbReference>
<dbReference type="PRINTS" id="PR00032">
    <property type="entry name" value="HTHARAC"/>
</dbReference>
<comment type="caution">
    <text evidence="5">The sequence shown here is derived from an EMBL/GenBank/DDBJ whole genome shotgun (WGS) entry which is preliminary data.</text>
</comment>
<dbReference type="Pfam" id="PF12833">
    <property type="entry name" value="HTH_18"/>
    <property type="match status" value="1"/>
</dbReference>
<dbReference type="GO" id="GO:0000976">
    <property type="term" value="F:transcription cis-regulatory region binding"/>
    <property type="evidence" value="ECO:0007669"/>
    <property type="project" value="TreeGrafter"/>
</dbReference>
<organism evidence="5 6">
    <name type="scientific">Acidocella aminolytica 101 = DSM 11237</name>
    <dbReference type="NCBI Taxonomy" id="1120923"/>
    <lineage>
        <taxon>Bacteria</taxon>
        <taxon>Pseudomonadati</taxon>
        <taxon>Pseudomonadota</taxon>
        <taxon>Alphaproteobacteria</taxon>
        <taxon>Acetobacterales</taxon>
        <taxon>Acidocellaceae</taxon>
        <taxon>Acidocella</taxon>
    </lineage>
</organism>
<keyword evidence="3" id="KW-0804">Transcription</keyword>
<evidence type="ECO:0000256" key="2">
    <source>
        <dbReference type="ARBA" id="ARBA00023125"/>
    </source>
</evidence>
<dbReference type="STRING" id="1120923.SAMN02746095_00893"/>
<accession>A0A0D6PDQ4</accession>
<dbReference type="SUPFAM" id="SSF46689">
    <property type="entry name" value="Homeodomain-like"/>
    <property type="match status" value="1"/>
</dbReference>
<dbReference type="InterPro" id="IPR032687">
    <property type="entry name" value="AraC-type_N"/>
</dbReference>
<dbReference type="InterPro" id="IPR020449">
    <property type="entry name" value="Tscrpt_reg_AraC-type_HTH"/>
</dbReference>
<dbReference type="Pfam" id="PF12625">
    <property type="entry name" value="Arabinose_bd"/>
    <property type="match status" value="1"/>
</dbReference>
<dbReference type="Gene3D" id="1.10.10.60">
    <property type="entry name" value="Homeodomain-like"/>
    <property type="match status" value="1"/>
</dbReference>
<evidence type="ECO:0000313" key="6">
    <source>
        <dbReference type="Proteomes" id="UP000032668"/>
    </source>
</evidence>
<dbReference type="Proteomes" id="UP000032668">
    <property type="component" value="Unassembled WGS sequence"/>
</dbReference>
<protein>
    <submittedName>
        <fullName evidence="5">Transcriptional regulator AraC</fullName>
    </submittedName>
</protein>
<evidence type="ECO:0000259" key="4">
    <source>
        <dbReference type="PROSITE" id="PS01124"/>
    </source>
</evidence>
<dbReference type="GO" id="GO:0005829">
    <property type="term" value="C:cytosol"/>
    <property type="evidence" value="ECO:0007669"/>
    <property type="project" value="TreeGrafter"/>
</dbReference>
<evidence type="ECO:0000313" key="5">
    <source>
        <dbReference type="EMBL" id="GAN79890.1"/>
    </source>
</evidence>
<reference evidence="5 6" key="1">
    <citation type="submission" date="2012-11" db="EMBL/GenBank/DDBJ databases">
        <title>Whole genome sequence of Acidocella aminolytica 101 = DSM 11237.</title>
        <authorList>
            <person name="Azuma Y."/>
            <person name="Higashiura N."/>
            <person name="Hirakawa H."/>
            <person name="Matsushita K."/>
        </authorList>
    </citation>
    <scope>NUCLEOTIDE SEQUENCE [LARGE SCALE GENOMIC DNA]</scope>
    <source>
        <strain evidence="6">101 / DSM 11237</strain>
    </source>
</reference>
<gene>
    <name evidence="5" type="ORF">Aam_034_034</name>
</gene>
<dbReference type="PROSITE" id="PS01124">
    <property type="entry name" value="HTH_ARAC_FAMILY_2"/>
    <property type="match status" value="1"/>
</dbReference>
<sequence length="341" mass="36756">MGMGMEPRISAAAACGVGGVIGQCGGDAERVFGAARLRLSALENPSIRLNLNHYCHLFEVAARQTGADDFGLRFGFQYQVEQMGPLGALVLASPTLGAALHNLCAHFPALQEHSALRLRAGGGLMALEYQITDGRITHRRQDAELSIAIFTGIFRRCIGPSWAPTEVQFEHLRAADALAVEAAFNAPVYYAAGRNAILFPAAVLTMRMPGANTPRLPGLEATLRRLAADTVPEDFRGQVLSLIRSGFASGEANIDHVAARLGLSRTGLYRRLALEGADFSELTQSIRRELAESYAAQPGIAFTDLALLLGYSELSAFSRAFTRWTGLSPARYRQACQKLHA</sequence>
<dbReference type="InterPro" id="IPR009057">
    <property type="entry name" value="Homeodomain-like_sf"/>
</dbReference>
<evidence type="ECO:0000256" key="3">
    <source>
        <dbReference type="ARBA" id="ARBA00023163"/>
    </source>
</evidence>
<name>A0A0D6PDQ4_9PROT</name>
<dbReference type="PANTHER" id="PTHR47894">
    <property type="entry name" value="HTH-TYPE TRANSCRIPTIONAL REGULATOR GADX"/>
    <property type="match status" value="1"/>
</dbReference>
<evidence type="ECO:0000256" key="1">
    <source>
        <dbReference type="ARBA" id="ARBA00023015"/>
    </source>
</evidence>
<dbReference type="AlphaFoldDB" id="A0A0D6PDQ4"/>
<keyword evidence="1" id="KW-0805">Transcription regulation</keyword>
<proteinExistence type="predicted"/>
<keyword evidence="2" id="KW-0238">DNA-binding</keyword>
<dbReference type="SMART" id="SM00342">
    <property type="entry name" value="HTH_ARAC"/>
    <property type="match status" value="1"/>
</dbReference>
<keyword evidence="6" id="KW-1185">Reference proteome</keyword>